<dbReference type="GO" id="GO:0003682">
    <property type="term" value="F:chromatin binding"/>
    <property type="evidence" value="ECO:0007669"/>
    <property type="project" value="TreeGrafter"/>
</dbReference>
<dbReference type="AlphaFoldDB" id="M7T1L5"/>
<organism evidence="8 9">
    <name type="scientific">Eutypa lata (strain UCR-EL1)</name>
    <name type="common">Grapevine dieback disease fungus</name>
    <name type="synonym">Eutypa armeniacae</name>
    <dbReference type="NCBI Taxonomy" id="1287681"/>
    <lineage>
        <taxon>Eukaryota</taxon>
        <taxon>Fungi</taxon>
        <taxon>Dikarya</taxon>
        <taxon>Ascomycota</taxon>
        <taxon>Pezizomycotina</taxon>
        <taxon>Sordariomycetes</taxon>
        <taxon>Xylariomycetidae</taxon>
        <taxon>Xylariales</taxon>
        <taxon>Diatrypaceae</taxon>
        <taxon>Eutypa</taxon>
    </lineage>
</organism>
<evidence type="ECO:0000313" key="9">
    <source>
        <dbReference type="Proteomes" id="UP000012174"/>
    </source>
</evidence>
<feature type="region of interest" description="Disordered" evidence="7">
    <location>
        <begin position="122"/>
        <end position="165"/>
    </location>
</feature>
<keyword evidence="5" id="KW-0539">Nucleus</keyword>
<comment type="similarity">
    <text evidence="2">Belongs to the WD repeat SWD2 family.</text>
</comment>
<dbReference type="EMBL" id="KB705856">
    <property type="protein sequence ID" value="EMR70447.1"/>
    <property type="molecule type" value="Genomic_DNA"/>
</dbReference>
<dbReference type="InterPro" id="IPR037867">
    <property type="entry name" value="Swd2/WDR82"/>
</dbReference>
<dbReference type="PROSITE" id="PS50082">
    <property type="entry name" value="WD_REPEATS_2"/>
    <property type="match status" value="1"/>
</dbReference>
<feature type="region of interest" description="Disordered" evidence="7">
    <location>
        <begin position="1"/>
        <end position="31"/>
    </location>
</feature>
<evidence type="ECO:0000256" key="2">
    <source>
        <dbReference type="ARBA" id="ARBA00005616"/>
    </source>
</evidence>
<evidence type="ECO:0000256" key="3">
    <source>
        <dbReference type="ARBA" id="ARBA00022574"/>
    </source>
</evidence>
<dbReference type="PANTHER" id="PTHR19861">
    <property type="entry name" value="WD40 REPEAT PROTEIN SWD2"/>
    <property type="match status" value="1"/>
</dbReference>
<dbReference type="InterPro" id="IPR001680">
    <property type="entry name" value="WD40_rpt"/>
</dbReference>
<evidence type="ECO:0000256" key="4">
    <source>
        <dbReference type="ARBA" id="ARBA00022737"/>
    </source>
</evidence>
<evidence type="ECO:0000313" key="8">
    <source>
        <dbReference type="EMBL" id="EMR70447.1"/>
    </source>
</evidence>
<protein>
    <submittedName>
        <fullName evidence="8">Putative wd repeat containing protein 82 protein</fullName>
    </submittedName>
</protein>
<name>M7T1L5_EUTLA</name>
<feature type="region of interest" description="Disordered" evidence="7">
    <location>
        <begin position="81"/>
        <end position="100"/>
    </location>
</feature>
<dbReference type="Pfam" id="PF00400">
    <property type="entry name" value="WD40"/>
    <property type="match status" value="1"/>
</dbReference>
<sequence length="500" mass="54314">MASTPMDVDLPDSSPANANGGGPATSLNITRTLGSSIPSTTAISDVISQFRPTKVFQRGPLGGKKRLRAGDPHYKKAVIKAASVSSKSKPKNLRDSLPRSGARAASAVALARKVATSLSTAVASASADDEEEDRDPLLHNRSLSDSSQLFKRDDPKDGRPQRHVLSLDYDDPGELLMTSESDETIQIYKVREGQHDKMLLSKKYGIKLAKFTHASSAIIYASTKQNGWDSPKSSFWSDAIRYLTTHDNAFLRYFEGHEAGVTCLEMHPGNDDFISCSKDNTVRLWNAGTRNAYGLLHLNTPYLAAWDPSGQVFAVGSPISGMVLLYDHRNFDKAPFAEFDIVEACHRVDSNYVMQGWTKLEFANDGRTILLGTKGGGHFLLDSFDGHLKSYLRKPEGGRTSRLAAGEEYSVNGGSGGPSIEGGGDCCFTSDGRYVIGGTKKGIVVWDTLSQSGENKVLDPAHSVDPPYAQEAAVVAWNPRFNFLTTADQDVTFWLPDPEA</sequence>
<dbReference type="STRING" id="1287681.M7T1L5"/>
<dbReference type="OrthoDB" id="27537at2759"/>
<dbReference type="HOGENOM" id="CLU_044117_2_0_1"/>
<feature type="repeat" description="WD" evidence="6">
    <location>
        <begin position="254"/>
        <end position="286"/>
    </location>
</feature>
<dbReference type="PROSITE" id="PS50294">
    <property type="entry name" value="WD_REPEATS_REGION"/>
    <property type="match status" value="1"/>
</dbReference>
<keyword evidence="3 6" id="KW-0853">WD repeat</keyword>
<comment type="subcellular location">
    <subcellularLocation>
        <location evidence="1">Nucleus</location>
    </subcellularLocation>
</comment>
<accession>M7T1L5</accession>
<dbReference type="eggNOG" id="KOG1446">
    <property type="taxonomic scope" value="Eukaryota"/>
</dbReference>
<dbReference type="Proteomes" id="UP000012174">
    <property type="component" value="Unassembled WGS sequence"/>
</dbReference>
<dbReference type="PANTHER" id="PTHR19861:SF0">
    <property type="entry name" value="WD REPEAT-CONTAINING PROTEIN 82"/>
    <property type="match status" value="1"/>
</dbReference>
<keyword evidence="4" id="KW-0677">Repeat</keyword>
<dbReference type="SUPFAM" id="SSF50978">
    <property type="entry name" value="WD40 repeat-like"/>
    <property type="match status" value="1"/>
</dbReference>
<dbReference type="GO" id="GO:0016070">
    <property type="term" value="P:RNA metabolic process"/>
    <property type="evidence" value="ECO:0007669"/>
    <property type="project" value="UniProtKB-ARBA"/>
</dbReference>
<dbReference type="InterPro" id="IPR015943">
    <property type="entry name" value="WD40/YVTN_repeat-like_dom_sf"/>
</dbReference>
<evidence type="ECO:0000256" key="5">
    <source>
        <dbReference type="ARBA" id="ARBA00023242"/>
    </source>
</evidence>
<dbReference type="Gene3D" id="2.130.10.10">
    <property type="entry name" value="YVTN repeat-like/Quinoprotein amine dehydrogenase"/>
    <property type="match status" value="1"/>
</dbReference>
<evidence type="ECO:0000256" key="1">
    <source>
        <dbReference type="ARBA" id="ARBA00004123"/>
    </source>
</evidence>
<dbReference type="KEGG" id="ela:UCREL1_2517"/>
<dbReference type="GO" id="GO:0048188">
    <property type="term" value="C:Set1C/COMPASS complex"/>
    <property type="evidence" value="ECO:0007669"/>
    <property type="project" value="TreeGrafter"/>
</dbReference>
<dbReference type="SMART" id="SM00320">
    <property type="entry name" value="WD40"/>
    <property type="match status" value="4"/>
</dbReference>
<reference evidence="9" key="1">
    <citation type="journal article" date="2013" name="Genome Announc.">
        <title>Draft genome sequence of the grapevine dieback fungus Eutypa lata UCR-EL1.</title>
        <authorList>
            <person name="Blanco-Ulate B."/>
            <person name="Rolshausen P.E."/>
            <person name="Cantu D."/>
        </authorList>
    </citation>
    <scope>NUCLEOTIDE SEQUENCE [LARGE SCALE GENOMIC DNA]</scope>
    <source>
        <strain evidence="9">UCR-EL1</strain>
    </source>
</reference>
<keyword evidence="9" id="KW-1185">Reference proteome</keyword>
<evidence type="ECO:0000256" key="6">
    <source>
        <dbReference type="PROSITE-ProRule" id="PRU00221"/>
    </source>
</evidence>
<dbReference type="OMA" id="HNEGYIR"/>
<gene>
    <name evidence="8" type="ORF">UCREL1_2517</name>
</gene>
<dbReference type="InterPro" id="IPR036322">
    <property type="entry name" value="WD40_repeat_dom_sf"/>
</dbReference>
<proteinExistence type="inferred from homology"/>
<feature type="compositionally biased region" description="Basic and acidic residues" evidence="7">
    <location>
        <begin position="150"/>
        <end position="160"/>
    </location>
</feature>
<evidence type="ECO:0000256" key="7">
    <source>
        <dbReference type="SAM" id="MobiDB-lite"/>
    </source>
</evidence>